<dbReference type="OrthoDB" id="6838256at2"/>
<keyword evidence="3" id="KW-1185">Reference proteome</keyword>
<dbReference type="AlphaFoldDB" id="A0A432YQM3"/>
<feature type="signal peptide" evidence="1">
    <location>
        <begin position="1"/>
        <end position="17"/>
    </location>
</feature>
<comment type="caution">
    <text evidence="2">The sequence shown here is derived from an EMBL/GenBank/DDBJ whole genome shotgun (WGS) entry which is preliminary data.</text>
</comment>
<protein>
    <recommendedName>
        <fullName evidence="4">ABC transporter substrate-binding protein</fullName>
    </recommendedName>
</protein>
<dbReference type="Gene3D" id="3.40.190.10">
    <property type="entry name" value="Periplasmic binding protein-like II"/>
    <property type="match status" value="2"/>
</dbReference>
<evidence type="ECO:0008006" key="4">
    <source>
        <dbReference type="Google" id="ProtNLM"/>
    </source>
</evidence>
<name>A0A432YQM3_9GAMM</name>
<dbReference type="RefSeq" id="WP_126753392.1">
    <property type="nucleotide sequence ID" value="NZ_PIPY01000001.1"/>
</dbReference>
<dbReference type="SUPFAM" id="SSF53850">
    <property type="entry name" value="Periplasmic binding protein-like II"/>
    <property type="match status" value="2"/>
</dbReference>
<dbReference type="Proteomes" id="UP000288259">
    <property type="component" value="Unassembled WGS sequence"/>
</dbReference>
<proteinExistence type="predicted"/>
<evidence type="ECO:0000313" key="3">
    <source>
        <dbReference type="Proteomes" id="UP000288259"/>
    </source>
</evidence>
<sequence>MRCIVLLAFLVLPAAHAQSPQPQPLVAGSETPGEMVFRTPDPSPITRFAVQLLSEVYAELDITLRFIEMPRDRSLTEANKGRIAGELGRIPRLGEEYSNLIRVDFPLFTSRVVLVADRRKCGLCNFDSIDSYAYIGGTQSVEQVIDAQASNKPSIKAINFEQLEMLYENGRVQAVLLNDFEAAQLKSIDSPYTIQVPYTRNTGYHFLHKRYAHLVPQVEAILQRKAENGRIAALSLETGAQLLPLQSFSQTPQFGPIRMTGGLLHDQANLGGGGQYWQLAQMVFRPVSTDVEVEPNNITRAYRGYVDERFEVYIGGYTVEVPSHSIASRNHIDFDKALYLFARDDATLAEINRGQHKRPICHIEAYQYDHLLPPGNTYYAADSHLDCFAMLDMGRMGAVVGYRENVPDWRDSPYVMVQLREALPIHIYFRNNPRGVRMRDWFDKELRRLVESGEIRTLYDAEMLHRSRFEQNLPRSQHRQGPQ</sequence>
<accession>A0A432YQM3</accession>
<reference evidence="3" key="1">
    <citation type="journal article" date="2018" name="Front. Microbiol.">
        <title>Genome-Based Analysis Reveals the Taxonomy and Diversity of the Family Idiomarinaceae.</title>
        <authorList>
            <person name="Liu Y."/>
            <person name="Lai Q."/>
            <person name="Shao Z."/>
        </authorList>
    </citation>
    <scope>NUCLEOTIDE SEQUENCE [LARGE SCALE GENOMIC DNA]</scope>
    <source>
        <strain evidence="3">CVS-6</strain>
    </source>
</reference>
<gene>
    <name evidence="2" type="ORF">CWI71_01060</name>
</gene>
<keyword evidence="1" id="KW-0732">Signal</keyword>
<evidence type="ECO:0000313" key="2">
    <source>
        <dbReference type="EMBL" id="RUO63683.1"/>
    </source>
</evidence>
<feature type="chain" id="PRO_5019392298" description="ABC transporter substrate-binding protein" evidence="1">
    <location>
        <begin position="18"/>
        <end position="483"/>
    </location>
</feature>
<evidence type="ECO:0000256" key="1">
    <source>
        <dbReference type="SAM" id="SignalP"/>
    </source>
</evidence>
<dbReference type="EMBL" id="PIPY01000001">
    <property type="protein sequence ID" value="RUO63683.1"/>
    <property type="molecule type" value="Genomic_DNA"/>
</dbReference>
<organism evidence="2 3">
    <name type="scientific">Pseudidiomarina insulisalsae</name>
    <dbReference type="NCBI Taxonomy" id="575789"/>
    <lineage>
        <taxon>Bacteria</taxon>
        <taxon>Pseudomonadati</taxon>
        <taxon>Pseudomonadota</taxon>
        <taxon>Gammaproteobacteria</taxon>
        <taxon>Alteromonadales</taxon>
        <taxon>Idiomarinaceae</taxon>
        <taxon>Pseudidiomarina</taxon>
    </lineage>
</organism>